<dbReference type="GeneID" id="73804224"/>
<dbReference type="STRING" id="28117.BHV66_01160"/>
<accession>A0A1Q6FD41</accession>
<evidence type="ECO:0000313" key="1">
    <source>
        <dbReference type="EMBL" id="OKY96702.1"/>
    </source>
</evidence>
<comment type="caution">
    <text evidence="1">The sequence shown here is derived from an EMBL/GenBank/DDBJ whole genome shotgun (WGS) entry which is preliminary data.</text>
</comment>
<dbReference type="AlphaFoldDB" id="A0A1Q6FD41"/>
<sequence length="108" mass="12182">MNFNWADDTNCAVTVCDTEGVVIYQNKQSISVNGEYRGKSMLPCHNERSKGIIARILEKGDTNAYTIEKKGIRKMIYQTAWRREDGTVGGIIELSMPIPAEMPHYVRG</sequence>
<proteinExistence type="predicted"/>
<evidence type="ECO:0000313" key="2">
    <source>
        <dbReference type="Proteomes" id="UP000187417"/>
    </source>
</evidence>
<gene>
    <name evidence="1" type="ORF">BHV66_01160</name>
</gene>
<protein>
    <submittedName>
        <fullName evidence="1">PAS sensor protein</fullName>
    </submittedName>
</protein>
<name>A0A1Q6FD41_9BACT</name>
<reference evidence="1 2" key="1">
    <citation type="journal article" date="2016" name="Nat. Biotechnol.">
        <title>Measurement of bacterial replication rates in microbial communities.</title>
        <authorList>
            <person name="Brown C.T."/>
            <person name="Olm M.R."/>
            <person name="Thomas B.C."/>
            <person name="Banfield J.F."/>
        </authorList>
    </citation>
    <scope>NUCLEOTIDE SEQUENCE [LARGE SCALE GENOMIC DNA]</scope>
    <source>
        <strain evidence="1">CAG:67_53_122</strain>
    </source>
</reference>
<dbReference type="EMBL" id="MNQH01000001">
    <property type="protein sequence ID" value="OKY96702.1"/>
    <property type="molecule type" value="Genomic_DNA"/>
</dbReference>
<organism evidence="1 2">
    <name type="scientific">Alistipes putredinis</name>
    <dbReference type="NCBI Taxonomy" id="28117"/>
    <lineage>
        <taxon>Bacteria</taxon>
        <taxon>Pseudomonadati</taxon>
        <taxon>Bacteroidota</taxon>
        <taxon>Bacteroidia</taxon>
        <taxon>Bacteroidales</taxon>
        <taxon>Rikenellaceae</taxon>
        <taxon>Alistipes</taxon>
    </lineage>
</organism>
<dbReference type="RefSeq" id="WP_004330192.1">
    <property type="nucleotide sequence ID" value="NZ_BAAFKT010000023.1"/>
</dbReference>
<dbReference type="Proteomes" id="UP000187417">
    <property type="component" value="Unassembled WGS sequence"/>
</dbReference>